<proteinExistence type="predicted"/>
<dbReference type="CDD" id="cd01949">
    <property type="entry name" value="GGDEF"/>
    <property type="match status" value="1"/>
</dbReference>
<dbReference type="SUPFAM" id="SSF55073">
    <property type="entry name" value="Nucleotide cyclase"/>
    <property type="match status" value="1"/>
</dbReference>
<dbReference type="PROSITE" id="PS50887">
    <property type="entry name" value="GGDEF"/>
    <property type="match status" value="1"/>
</dbReference>
<dbReference type="Proteomes" id="UP000599074">
    <property type="component" value="Unassembled WGS sequence"/>
</dbReference>
<dbReference type="GO" id="GO:1902201">
    <property type="term" value="P:negative regulation of bacterial-type flagellum-dependent cell motility"/>
    <property type="evidence" value="ECO:0007669"/>
    <property type="project" value="TreeGrafter"/>
</dbReference>
<keyword evidence="3" id="KW-1185">Reference proteome</keyword>
<reference evidence="2" key="1">
    <citation type="submission" date="2021-01" db="EMBL/GenBank/DDBJ databases">
        <title>Whole genome shotgun sequence of Planosporangium mesophilum NBRC 109066.</title>
        <authorList>
            <person name="Komaki H."/>
            <person name="Tamura T."/>
        </authorList>
    </citation>
    <scope>NUCLEOTIDE SEQUENCE</scope>
    <source>
        <strain evidence="2">NBRC 109066</strain>
    </source>
</reference>
<comment type="caution">
    <text evidence="2">The sequence shown here is derived from an EMBL/GenBank/DDBJ whole genome shotgun (WGS) entry which is preliminary data.</text>
</comment>
<dbReference type="GO" id="GO:0052621">
    <property type="term" value="F:diguanylate cyclase activity"/>
    <property type="evidence" value="ECO:0007669"/>
    <property type="project" value="TreeGrafter"/>
</dbReference>
<dbReference type="InterPro" id="IPR011990">
    <property type="entry name" value="TPR-like_helical_dom_sf"/>
</dbReference>
<organism evidence="2 3">
    <name type="scientific">Planosporangium mesophilum</name>
    <dbReference type="NCBI Taxonomy" id="689768"/>
    <lineage>
        <taxon>Bacteria</taxon>
        <taxon>Bacillati</taxon>
        <taxon>Actinomycetota</taxon>
        <taxon>Actinomycetes</taxon>
        <taxon>Micromonosporales</taxon>
        <taxon>Micromonosporaceae</taxon>
        <taxon>Planosporangium</taxon>
    </lineage>
</organism>
<dbReference type="InterPro" id="IPR050469">
    <property type="entry name" value="Diguanylate_Cyclase"/>
</dbReference>
<dbReference type="PANTHER" id="PTHR45138:SF9">
    <property type="entry name" value="DIGUANYLATE CYCLASE DGCM-RELATED"/>
    <property type="match status" value="1"/>
</dbReference>
<dbReference type="SUPFAM" id="SSF48452">
    <property type="entry name" value="TPR-like"/>
    <property type="match status" value="2"/>
</dbReference>
<dbReference type="AlphaFoldDB" id="A0A8J3TFX7"/>
<accession>A0A8J3TFX7</accession>
<dbReference type="GO" id="GO:0005886">
    <property type="term" value="C:plasma membrane"/>
    <property type="evidence" value="ECO:0007669"/>
    <property type="project" value="TreeGrafter"/>
</dbReference>
<sequence length="543" mass="59661">MDAALQTVPADDATTPAIYELTNLSTLTPHAEARLAAALQAMETVAITDFRNVVEPARAAERLAAELGRDDLQMRARLVRADVLRRQGEAIESGRIAQQVNAWATERRDAYLLARSHLHLAVFFRHVGDLADALTHAVSAVANTSDELPARIRARHLSVLSMVLYENGSPDEARRRAQQALEIAAPAGDDEMSLQILNNLAYMAYKLGEPDHARQLIEDIRAISVRNGARLDSSVLDTVARIEMMQGRYAEAEAALRPVLDGTAEHLLTDGDLIAECLLTVAEAQRLRGAVDAAQATLDRTARVCEERTLASARARVREEQAQLYAMTGRFREAYEEHRRFYADMQALQSAQREARARALQAVFETEEARRESLRFRELAQRDALTGLHNRRYVDERLALLLQEAAERRTPLSAALIDLDHFKRVNDTLSHATGDVVLQQIAGLLTEAATGAAVAARLGGEEFLLILPDTGADEAVRRCEQLRRTIAGHPWRPVTGGIPVTASLGVTTIVDGRSTPSALLAQADRNLYAAKRTGRNRVVADPA</sequence>
<dbReference type="Pfam" id="PF00990">
    <property type="entry name" value="GGDEF"/>
    <property type="match status" value="1"/>
</dbReference>
<dbReference type="Gene3D" id="1.25.40.10">
    <property type="entry name" value="Tetratricopeptide repeat domain"/>
    <property type="match status" value="2"/>
</dbReference>
<evidence type="ECO:0000313" key="2">
    <source>
        <dbReference type="EMBL" id="GII25723.1"/>
    </source>
</evidence>
<feature type="domain" description="GGDEF" evidence="1">
    <location>
        <begin position="410"/>
        <end position="543"/>
    </location>
</feature>
<dbReference type="PANTHER" id="PTHR45138">
    <property type="entry name" value="REGULATORY COMPONENTS OF SENSORY TRANSDUCTION SYSTEM"/>
    <property type="match status" value="1"/>
</dbReference>
<dbReference type="NCBIfam" id="TIGR00254">
    <property type="entry name" value="GGDEF"/>
    <property type="match status" value="1"/>
</dbReference>
<dbReference type="Gene3D" id="3.30.70.270">
    <property type="match status" value="1"/>
</dbReference>
<dbReference type="SMART" id="SM00267">
    <property type="entry name" value="GGDEF"/>
    <property type="match status" value="1"/>
</dbReference>
<protein>
    <recommendedName>
        <fullName evidence="1">GGDEF domain-containing protein</fullName>
    </recommendedName>
</protein>
<evidence type="ECO:0000259" key="1">
    <source>
        <dbReference type="PROSITE" id="PS50887"/>
    </source>
</evidence>
<dbReference type="Pfam" id="PF13424">
    <property type="entry name" value="TPR_12"/>
    <property type="match status" value="1"/>
</dbReference>
<name>A0A8J3TFX7_9ACTN</name>
<dbReference type="EMBL" id="BOON01000057">
    <property type="protein sequence ID" value="GII25723.1"/>
    <property type="molecule type" value="Genomic_DNA"/>
</dbReference>
<dbReference type="InterPro" id="IPR043128">
    <property type="entry name" value="Rev_trsase/Diguanyl_cyclase"/>
</dbReference>
<dbReference type="RefSeq" id="WP_168117648.1">
    <property type="nucleotide sequence ID" value="NZ_BOON01000057.1"/>
</dbReference>
<dbReference type="FunFam" id="3.30.70.270:FF:000001">
    <property type="entry name" value="Diguanylate cyclase domain protein"/>
    <property type="match status" value="1"/>
</dbReference>
<dbReference type="GO" id="GO:0043709">
    <property type="term" value="P:cell adhesion involved in single-species biofilm formation"/>
    <property type="evidence" value="ECO:0007669"/>
    <property type="project" value="TreeGrafter"/>
</dbReference>
<dbReference type="InterPro" id="IPR000160">
    <property type="entry name" value="GGDEF_dom"/>
</dbReference>
<dbReference type="InterPro" id="IPR029787">
    <property type="entry name" value="Nucleotide_cyclase"/>
</dbReference>
<evidence type="ECO:0000313" key="3">
    <source>
        <dbReference type="Proteomes" id="UP000599074"/>
    </source>
</evidence>
<gene>
    <name evidence="2" type="ORF">Pme01_53200</name>
</gene>